<keyword evidence="17" id="KW-1185">Reference proteome</keyword>
<dbReference type="SUPFAM" id="SSF56935">
    <property type="entry name" value="Porins"/>
    <property type="match status" value="1"/>
</dbReference>
<gene>
    <name evidence="16" type="ORF">DJ021_13560</name>
</gene>
<keyword evidence="2 11" id="KW-0813">Transport</keyword>
<keyword evidence="3 11" id="KW-1134">Transmembrane beta strand</keyword>
<keyword evidence="4" id="KW-0410">Iron transport</keyword>
<dbReference type="PANTHER" id="PTHR32552">
    <property type="entry name" value="FERRICHROME IRON RECEPTOR-RELATED"/>
    <property type="match status" value="1"/>
</dbReference>
<evidence type="ECO:0000256" key="4">
    <source>
        <dbReference type="ARBA" id="ARBA00022496"/>
    </source>
</evidence>
<dbReference type="GO" id="GO:0009279">
    <property type="term" value="C:cell outer membrane"/>
    <property type="evidence" value="ECO:0007669"/>
    <property type="project" value="UniProtKB-SubCell"/>
</dbReference>
<feature type="signal peptide" evidence="13">
    <location>
        <begin position="1"/>
        <end position="28"/>
    </location>
</feature>
<comment type="subcellular location">
    <subcellularLocation>
        <location evidence="1 11">Cell outer membrane</location>
        <topology evidence="1 11">Multi-pass membrane protein</topology>
    </subcellularLocation>
</comment>
<name>A0A328B055_9CAUL</name>
<keyword evidence="6" id="KW-0408">Iron</keyword>
<dbReference type="EMBL" id="QFYP01000001">
    <property type="protein sequence ID" value="RAK60760.1"/>
    <property type="molecule type" value="Genomic_DNA"/>
</dbReference>
<dbReference type="OrthoDB" id="9760333at2"/>
<dbReference type="PROSITE" id="PS52016">
    <property type="entry name" value="TONB_DEPENDENT_REC_3"/>
    <property type="match status" value="1"/>
</dbReference>
<feature type="chain" id="PRO_5016316159" description="TonB-dependent receptor" evidence="13">
    <location>
        <begin position="29"/>
        <end position="777"/>
    </location>
</feature>
<reference evidence="17" key="1">
    <citation type="submission" date="2018-05" db="EMBL/GenBank/DDBJ databases">
        <authorList>
            <person name="Li X."/>
        </authorList>
    </citation>
    <scope>NUCLEOTIDE SEQUENCE [LARGE SCALE GENOMIC DNA]</scope>
    <source>
        <strain evidence="17">HKS-05</strain>
    </source>
</reference>
<evidence type="ECO:0000256" key="12">
    <source>
        <dbReference type="RuleBase" id="RU003357"/>
    </source>
</evidence>
<evidence type="ECO:0000256" key="8">
    <source>
        <dbReference type="ARBA" id="ARBA00023077"/>
    </source>
</evidence>
<evidence type="ECO:0000256" key="13">
    <source>
        <dbReference type="SAM" id="SignalP"/>
    </source>
</evidence>
<evidence type="ECO:0000259" key="14">
    <source>
        <dbReference type="Pfam" id="PF00593"/>
    </source>
</evidence>
<evidence type="ECO:0000256" key="10">
    <source>
        <dbReference type="ARBA" id="ARBA00023237"/>
    </source>
</evidence>
<dbReference type="PANTHER" id="PTHR32552:SF81">
    <property type="entry name" value="TONB-DEPENDENT OUTER MEMBRANE RECEPTOR"/>
    <property type="match status" value="1"/>
</dbReference>
<accession>A0A328B055</accession>
<keyword evidence="5 11" id="KW-0812">Transmembrane</keyword>
<feature type="domain" description="TonB-dependent receptor plug" evidence="15">
    <location>
        <begin position="55"/>
        <end position="165"/>
    </location>
</feature>
<evidence type="ECO:0008006" key="18">
    <source>
        <dbReference type="Google" id="ProtNLM"/>
    </source>
</evidence>
<evidence type="ECO:0000256" key="2">
    <source>
        <dbReference type="ARBA" id="ARBA00022448"/>
    </source>
</evidence>
<dbReference type="Gene3D" id="2.40.170.20">
    <property type="entry name" value="TonB-dependent receptor, beta-barrel domain"/>
    <property type="match status" value="1"/>
</dbReference>
<comment type="similarity">
    <text evidence="11 12">Belongs to the TonB-dependent receptor family.</text>
</comment>
<dbReference type="InterPro" id="IPR012910">
    <property type="entry name" value="Plug_dom"/>
</dbReference>
<evidence type="ECO:0000259" key="15">
    <source>
        <dbReference type="Pfam" id="PF07715"/>
    </source>
</evidence>
<proteinExistence type="inferred from homology"/>
<keyword evidence="9 11" id="KW-0472">Membrane</keyword>
<dbReference type="InterPro" id="IPR000531">
    <property type="entry name" value="Beta-barrel_TonB"/>
</dbReference>
<sequence>MRVQLTQKRKLCCSAAAFALITSVGLPAAAQEAADKPVTQVEEIVVTATKRAERLLDVPISISAYDEKSLDKSGVRDVNGLAAITPGLTFQSTGVTNNITIRGVAADALRGPPTTAIYIDDVPLLFNKGFGTTTVPTPKIFDLDRIEVLRGPQGTLFGGSAMGGAVRFITPQPSLTSSSGYARGEVADTSGGGLSYEAGAAVGGPIIQDKLGFRISADYRRDGGVVDNYSSIPGGVNQKNTDYSDTYAMRAALAYAPTDNVTITPSLYYQDVKTNNRSFINEAASNPHNHQYIATNLMLSPSRDKFFLPSLNMSVDLGAVKFTSITAYLSRDSNQTADYTTFVPSIVNGPQPTSAANMSQLQLNSTQRNFSQEFRLANTDPNARLKWTVGAFYRRSVVDGVQQIYSPNFGNYIQSSFGKTVEQKFGHGMANGVYSLFSQQGFVDKEIAAFVDAEFALTDQLSIAGGVRFSHLEQNFYYVGAGPLTGLASFQGSAKSSPVTPRISLNYKPSRDQLFYVSAAKGYRAGGANTPLSGFAQPGCQTALSGYGDTTTYAPDSLWSYEAGSKSSLFGGRVRVDASAFHIDWKNITNNVTVAACSGNFLANLGDASVNGFDLGVTANPVRNLTLSLATGYTSATYSKGAALGSNVFTRKGEQIADTPPWNVSVAAEYSFDLPHDASGYVRVEDRYRSMNDGSFPFLNPTDKLYNPALVVNPMVNTLNARFGVTRQGYDISVFADNILNDNSVLDIQRSPLIGFPYNGGHPVQPFTVGLTATKRW</sequence>
<keyword evidence="13" id="KW-0732">Signal</keyword>
<evidence type="ECO:0000256" key="7">
    <source>
        <dbReference type="ARBA" id="ARBA00023065"/>
    </source>
</evidence>
<evidence type="ECO:0000313" key="16">
    <source>
        <dbReference type="EMBL" id="RAK60760.1"/>
    </source>
</evidence>
<evidence type="ECO:0000256" key="11">
    <source>
        <dbReference type="PROSITE-ProRule" id="PRU01360"/>
    </source>
</evidence>
<protein>
    <recommendedName>
        <fullName evidence="18">TonB-dependent receptor</fullName>
    </recommendedName>
</protein>
<keyword evidence="7" id="KW-0406">Ion transport</keyword>
<keyword evidence="10 11" id="KW-0998">Cell outer membrane</keyword>
<dbReference type="Pfam" id="PF00593">
    <property type="entry name" value="TonB_dep_Rec_b-barrel"/>
    <property type="match status" value="1"/>
</dbReference>
<evidence type="ECO:0000313" key="17">
    <source>
        <dbReference type="Proteomes" id="UP000249842"/>
    </source>
</evidence>
<dbReference type="Proteomes" id="UP000249842">
    <property type="component" value="Unassembled WGS sequence"/>
</dbReference>
<evidence type="ECO:0000256" key="6">
    <source>
        <dbReference type="ARBA" id="ARBA00023004"/>
    </source>
</evidence>
<dbReference type="GO" id="GO:0006826">
    <property type="term" value="P:iron ion transport"/>
    <property type="evidence" value="ECO:0007669"/>
    <property type="project" value="UniProtKB-KW"/>
</dbReference>
<evidence type="ECO:0000256" key="3">
    <source>
        <dbReference type="ARBA" id="ARBA00022452"/>
    </source>
</evidence>
<evidence type="ECO:0000256" key="5">
    <source>
        <dbReference type="ARBA" id="ARBA00022692"/>
    </source>
</evidence>
<keyword evidence="8 12" id="KW-0798">TonB box</keyword>
<organism evidence="16 17">
    <name type="scientific">Phenylobacterium hankyongense</name>
    <dbReference type="NCBI Taxonomy" id="1813876"/>
    <lineage>
        <taxon>Bacteria</taxon>
        <taxon>Pseudomonadati</taxon>
        <taxon>Pseudomonadota</taxon>
        <taxon>Alphaproteobacteria</taxon>
        <taxon>Caulobacterales</taxon>
        <taxon>Caulobacteraceae</taxon>
        <taxon>Phenylobacterium</taxon>
    </lineage>
</organism>
<dbReference type="AlphaFoldDB" id="A0A328B055"/>
<feature type="domain" description="TonB-dependent receptor-like beta-barrel" evidence="14">
    <location>
        <begin position="327"/>
        <end position="738"/>
    </location>
</feature>
<comment type="caution">
    <text evidence="16">The sequence shown here is derived from an EMBL/GenBank/DDBJ whole genome shotgun (WGS) entry which is preliminary data.</text>
</comment>
<evidence type="ECO:0000256" key="9">
    <source>
        <dbReference type="ARBA" id="ARBA00023136"/>
    </source>
</evidence>
<dbReference type="InterPro" id="IPR036942">
    <property type="entry name" value="Beta-barrel_TonB_sf"/>
</dbReference>
<dbReference type="InterPro" id="IPR039426">
    <property type="entry name" value="TonB-dep_rcpt-like"/>
</dbReference>
<evidence type="ECO:0000256" key="1">
    <source>
        <dbReference type="ARBA" id="ARBA00004571"/>
    </source>
</evidence>
<dbReference type="Pfam" id="PF07715">
    <property type="entry name" value="Plug"/>
    <property type="match status" value="1"/>
</dbReference>